<reference evidence="8 9" key="1">
    <citation type="submission" date="2015-05" db="EMBL/GenBank/DDBJ databases">
        <title>Complete genome sequence of a sulfur-oxidizing gammaproteobacterium strain HA5.</title>
        <authorList>
            <person name="Miura A."/>
            <person name="Kojima H."/>
            <person name="Fukui M."/>
        </authorList>
    </citation>
    <scope>NUCLEOTIDE SEQUENCE [LARGE SCALE GENOMIC DNA]</scope>
    <source>
        <strain evidence="8 9">HA5</strain>
    </source>
</reference>
<evidence type="ECO:0000256" key="5">
    <source>
        <dbReference type="ARBA" id="ARBA00023014"/>
    </source>
</evidence>
<evidence type="ECO:0000313" key="9">
    <source>
        <dbReference type="Proteomes" id="UP000243180"/>
    </source>
</evidence>
<dbReference type="RefSeq" id="WP_096361351.1">
    <property type="nucleotide sequence ID" value="NZ_AP014879.1"/>
</dbReference>
<proteinExistence type="predicted"/>
<dbReference type="GO" id="GO:0046872">
    <property type="term" value="F:metal ion binding"/>
    <property type="evidence" value="ECO:0007669"/>
    <property type="project" value="UniProtKB-UniRule"/>
</dbReference>
<dbReference type="PROSITE" id="PS00198">
    <property type="entry name" value="4FE4S_FER_1"/>
    <property type="match status" value="2"/>
</dbReference>
<protein>
    <recommendedName>
        <fullName evidence="6">Glycolate oxidase iron-sulfur subunit</fullName>
        <ecNumber evidence="6">1.1.99.14</ecNumber>
    </recommendedName>
</protein>
<keyword evidence="2 6" id="KW-0479">Metal-binding</keyword>
<dbReference type="Pfam" id="PF02754">
    <property type="entry name" value="CCG"/>
    <property type="match status" value="2"/>
</dbReference>
<dbReference type="EC" id="1.1.99.14" evidence="6"/>
<keyword evidence="1 6" id="KW-0004">4Fe-4S</keyword>
<dbReference type="GO" id="GO:0051539">
    <property type="term" value="F:4 iron, 4 sulfur cluster binding"/>
    <property type="evidence" value="ECO:0007669"/>
    <property type="project" value="UniProtKB-UniRule"/>
</dbReference>
<keyword evidence="6" id="KW-0249">Electron transport</keyword>
<dbReference type="InterPro" id="IPR009051">
    <property type="entry name" value="Helical_ferredxn"/>
</dbReference>
<evidence type="ECO:0000256" key="1">
    <source>
        <dbReference type="ARBA" id="ARBA00022485"/>
    </source>
</evidence>
<dbReference type="EMBL" id="AP014879">
    <property type="protein sequence ID" value="BAV34631.1"/>
    <property type="molecule type" value="Genomic_DNA"/>
</dbReference>
<keyword evidence="6" id="KW-0813">Transport</keyword>
<comment type="function">
    <text evidence="6">Component of a complex that catalyzes the oxidation of glycolate to glyoxylate.</text>
</comment>
<evidence type="ECO:0000256" key="2">
    <source>
        <dbReference type="ARBA" id="ARBA00022723"/>
    </source>
</evidence>
<sequence length="416" mass="45147">MNPDLHIKREAAKCVACGLCLPHCPTYNLLHDEAESPRGRLSLMLALAKNDLPLSAKLESHLARCLGCRACEKVCPSYVGYGQALDAARALIASRRSANAKPANRSVALIQWLVEKPARMRVLGKLLRLYQATGLQWLLRKSHVLRLVGLSGLDAAVPKLQTQRTFAETCPTKNRPKGRIALFTGCQASLTDQQVLAASIRLLNRLGYETHIPPEQGCCGALHLHDGQTAKAAQLMRRNIAAFANGDDAIVSVASSCAATLCEYGKYPEGDESAGKFSGRIRDINQFLADAVWPENTAFHPLPGRIAVHDPCTMTNVLRQEDKIYALLGKIPGAEIIPLPENRICCGAAGTYHLTQAPIAEQLRTPKIDHLKRLAPDILVTSNPGCASFLAAGMREAGLAIEVMHPVTLLEKQLKT</sequence>
<gene>
    <name evidence="8" type="ORF">SCL_2354</name>
</gene>
<keyword evidence="4 6" id="KW-0408">Iron</keyword>
<dbReference type="PIRSF" id="PIRSF000139">
    <property type="entry name" value="Glc_ox_4Fe-4S"/>
    <property type="match status" value="1"/>
</dbReference>
<dbReference type="Pfam" id="PF13183">
    <property type="entry name" value="Fer4_8"/>
    <property type="match status" value="1"/>
</dbReference>
<evidence type="ECO:0000256" key="4">
    <source>
        <dbReference type="ARBA" id="ARBA00023004"/>
    </source>
</evidence>
<dbReference type="OrthoDB" id="9765258at2"/>
<dbReference type="InterPro" id="IPR012257">
    <property type="entry name" value="Glc_ox_4Fe-4S"/>
</dbReference>
<feature type="domain" description="4Fe-4S ferredoxin-type" evidence="7">
    <location>
        <begin position="5"/>
        <end position="35"/>
    </location>
</feature>
<keyword evidence="3" id="KW-0677">Repeat</keyword>
<dbReference type="SUPFAM" id="SSF54862">
    <property type="entry name" value="4Fe-4S ferredoxins"/>
    <property type="match status" value="1"/>
</dbReference>
<keyword evidence="5 6" id="KW-0411">Iron-sulfur</keyword>
<dbReference type="PROSITE" id="PS51379">
    <property type="entry name" value="4FE4S_FER_2"/>
    <property type="match status" value="2"/>
</dbReference>
<dbReference type="KEGG" id="slim:SCL_2354"/>
<dbReference type="Gene3D" id="1.20.1050.140">
    <property type="match status" value="1"/>
</dbReference>
<dbReference type="GO" id="GO:0019154">
    <property type="term" value="F:glycolate dehydrogenase activity"/>
    <property type="evidence" value="ECO:0007669"/>
    <property type="project" value="UniProtKB-EC"/>
</dbReference>
<comment type="catalytic activity">
    <reaction evidence="6">
        <text>glycolate + A = glyoxylate + AH2</text>
        <dbReference type="Rhea" id="RHEA:21264"/>
        <dbReference type="ChEBI" id="CHEBI:13193"/>
        <dbReference type="ChEBI" id="CHEBI:17499"/>
        <dbReference type="ChEBI" id="CHEBI:29805"/>
        <dbReference type="ChEBI" id="CHEBI:36655"/>
        <dbReference type="EC" id="1.1.99.14"/>
    </reaction>
</comment>
<evidence type="ECO:0000256" key="3">
    <source>
        <dbReference type="ARBA" id="ARBA00022737"/>
    </source>
</evidence>
<evidence type="ECO:0000313" key="8">
    <source>
        <dbReference type="EMBL" id="BAV34631.1"/>
    </source>
</evidence>
<comment type="catalytic activity">
    <reaction evidence="6">
        <text>(R)-lactate + A = pyruvate + AH2</text>
        <dbReference type="Rhea" id="RHEA:15089"/>
        <dbReference type="ChEBI" id="CHEBI:13193"/>
        <dbReference type="ChEBI" id="CHEBI:15361"/>
        <dbReference type="ChEBI" id="CHEBI:16004"/>
        <dbReference type="ChEBI" id="CHEBI:17499"/>
    </reaction>
</comment>
<dbReference type="InterPro" id="IPR017900">
    <property type="entry name" value="4Fe4S_Fe_S_CS"/>
</dbReference>
<dbReference type="AlphaFoldDB" id="A0A1B4XIK2"/>
<evidence type="ECO:0000259" key="7">
    <source>
        <dbReference type="PROSITE" id="PS51379"/>
    </source>
</evidence>
<dbReference type="Gene3D" id="1.10.1060.10">
    <property type="entry name" value="Alpha-helical ferredoxin"/>
    <property type="match status" value="1"/>
</dbReference>
<dbReference type="InterPro" id="IPR004017">
    <property type="entry name" value="Cys_rich_dom"/>
</dbReference>
<dbReference type="InParanoid" id="A0A1B4XIK2"/>
<keyword evidence="9" id="KW-1185">Reference proteome</keyword>
<feature type="domain" description="4Fe-4S ferredoxin-type" evidence="7">
    <location>
        <begin position="56"/>
        <end position="77"/>
    </location>
</feature>
<accession>A0A1B4XIK2</accession>
<dbReference type="PANTHER" id="PTHR32479">
    <property type="entry name" value="GLYCOLATE OXIDASE IRON-SULFUR SUBUNIT"/>
    <property type="match status" value="1"/>
</dbReference>
<dbReference type="Proteomes" id="UP000243180">
    <property type="component" value="Chromosome"/>
</dbReference>
<organism evidence="8 9">
    <name type="scientific">Sulfuricaulis limicola</name>
    <dbReference type="NCBI Taxonomy" id="1620215"/>
    <lineage>
        <taxon>Bacteria</taxon>
        <taxon>Pseudomonadati</taxon>
        <taxon>Pseudomonadota</taxon>
        <taxon>Gammaproteobacteria</taxon>
        <taxon>Acidiferrobacterales</taxon>
        <taxon>Acidiferrobacteraceae</taxon>
        <taxon>Sulfuricaulis</taxon>
    </lineage>
</organism>
<dbReference type="InterPro" id="IPR017896">
    <property type="entry name" value="4Fe4S_Fe-S-bd"/>
</dbReference>
<dbReference type="PANTHER" id="PTHR32479:SF17">
    <property type="entry name" value="GLYCOLATE OXIDASE IRON-SULFUR SUBUNIT"/>
    <property type="match status" value="1"/>
</dbReference>
<evidence type="ECO:0000256" key="6">
    <source>
        <dbReference type="PIRNR" id="PIRNR000139"/>
    </source>
</evidence>
<comment type="cofactor">
    <cofactor evidence="6">
        <name>[4Fe-4S] cluster</name>
        <dbReference type="ChEBI" id="CHEBI:49883"/>
    </cofactor>
    <text evidence="6">Binds 2 [4Fe-4S] clusters.</text>
</comment>
<name>A0A1B4XIK2_9GAMM</name>